<dbReference type="InterPro" id="IPR001242">
    <property type="entry name" value="Condensation_dom"/>
</dbReference>
<dbReference type="InterPro" id="IPR000873">
    <property type="entry name" value="AMP-dep_synth/lig_dom"/>
</dbReference>
<proteinExistence type="inferred from homology"/>
<dbReference type="SUPFAM" id="SSF47336">
    <property type="entry name" value="ACP-like"/>
    <property type="match status" value="3"/>
</dbReference>
<dbReference type="FunFam" id="3.40.50.980:FF:000001">
    <property type="entry name" value="Non-ribosomal peptide synthetase"/>
    <property type="match status" value="3"/>
</dbReference>
<dbReference type="FunFam" id="1.10.1200.10:FF:000005">
    <property type="entry name" value="Nonribosomal peptide synthetase 1"/>
    <property type="match status" value="3"/>
</dbReference>
<dbReference type="PANTHER" id="PTHR45527">
    <property type="entry name" value="NONRIBOSOMAL PEPTIDE SYNTHETASE"/>
    <property type="match status" value="1"/>
</dbReference>
<evidence type="ECO:0000256" key="1">
    <source>
        <dbReference type="ARBA" id="ARBA00001957"/>
    </source>
</evidence>
<dbReference type="OrthoDB" id="9765680at2"/>
<dbReference type="InterPro" id="IPR010060">
    <property type="entry name" value="NRPS_synth"/>
</dbReference>
<feature type="domain" description="Carrier" evidence="8">
    <location>
        <begin position="1747"/>
        <end position="1822"/>
    </location>
</feature>
<dbReference type="Pfam" id="PF00550">
    <property type="entry name" value="PP-binding"/>
    <property type="match status" value="3"/>
</dbReference>
<dbReference type="FunFam" id="3.30.300.30:FF:000010">
    <property type="entry name" value="Enterobactin synthetase component F"/>
    <property type="match status" value="2"/>
</dbReference>
<dbReference type="NCBIfam" id="TIGR01733">
    <property type="entry name" value="AA-adenyl-dom"/>
    <property type="match status" value="3"/>
</dbReference>
<dbReference type="Proteomes" id="UP000184476">
    <property type="component" value="Unassembled WGS sequence"/>
</dbReference>
<dbReference type="GO" id="GO:0044550">
    <property type="term" value="P:secondary metabolite biosynthetic process"/>
    <property type="evidence" value="ECO:0007669"/>
    <property type="project" value="UniProtKB-ARBA"/>
</dbReference>
<keyword evidence="5" id="KW-0677">Repeat</keyword>
<dbReference type="PROSITE" id="PS00455">
    <property type="entry name" value="AMP_BINDING"/>
    <property type="match status" value="3"/>
</dbReference>
<dbReference type="GO" id="GO:0043041">
    <property type="term" value="P:amino acid activation for nonribosomal peptide biosynthetic process"/>
    <property type="evidence" value="ECO:0007669"/>
    <property type="project" value="TreeGrafter"/>
</dbReference>
<dbReference type="Pfam" id="PF00501">
    <property type="entry name" value="AMP-binding"/>
    <property type="match status" value="3"/>
</dbReference>
<dbReference type="InterPro" id="IPR006162">
    <property type="entry name" value="Ppantetheine_attach_site"/>
</dbReference>
<gene>
    <name evidence="9" type="ORF">SAMN05444392_103182</name>
</gene>
<evidence type="ECO:0000256" key="4">
    <source>
        <dbReference type="ARBA" id="ARBA00022553"/>
    </source>
</evidence>
<dbReference type="NCBIfam" id="NF003417">
    <property type="entry name" value="PRK04813.1"/>
    <property type="match status" value="3"/>
</dbReference>
<evidence type="ECO:0000256" key="7">
    <source>
        <dbReference type="SAM" id="Coils"/>
    </source>
</evidence>
<dbReference type="InterPro" id="IPR020845">
    <property type="entry name" value="AMP-binding_CS"/>
</dbReference>
<dbReference type="InterPro" id="IPR023213">
    <property type="entry name" value="CAT-like_dom_sf"/>
</dbReference>
<organism evidence="9 10">
    <name type="scientific">Seinonella peptonophila</name>
    <dbReference type="NCBI Taxonomy" id="112248"/>
    <lineage>
        <taxon>Bacteria</taxon>
        <taxon>Bacillati</taxon>
        <taxon>Bacillota</taxon>
        <taxon>Bacilli</taxon>
        <taxon>Bacillales</taxon>
        <taxon>Thermoactinomycetaceae</taxon>
        <taxon>Seinonella</taxon>
    </lineage>
</organism>
<dbReference type="InterPro" id="IPR020806">
    <property type="entry name" value="PKS_PP-bd"/>
</dbReference>
<dbReference type="CDD" id="cd05930">
    <property type="entry name" value="A_NRPS"/>
    <property type="match status" value="1"/>
</dbReference>
<dbReference type="SUPFAM" id="SSF52777">
    <property type="entry name" value="CoA-dependent acyltransferases"/>
    <property type="match status" value="7"/>
</dbReference>
<dbReference type="InterPro" id="IPR010071">
    <property type="entry name" value="AA_adenyl_dom"/>
</dbReference>
<dbReference type="NCBIfam" id="TIGR01720">
    <property type="entry name" value="NRPS-para261"/>
    <property type="match status" value="1"/>
</dbReference>
<dbReference type="GO" id="GO:0005737">
    <property type="term" value="C:cytoplasm"/>
    <property type="evidence" value="ECO:0007669"/>
    <property type="project" value="TreeGrafter"/>
</dbReference>
<dbReference type="STRING" id="112248.SAMN05444392_103182"/>
<feature type="coiled-coil region" evidence="7">
    <location>
        <begin position="1277"/>
        <end position="1304"/>
    </location>
</feature>
<dbReference type="EMBL" id="FQVL01000003">
    <property type="protein sequence ID" value="SHE79580.1"/>
    <property type="molecule type" value="Genomic_DNA"/>
</dbReference>
<keyword evidence="4" id="KW-0597">Phosphoprotein</keyword>
<comment type="similarity">
    <text evidence="2">Belongs to the ATP-dependent AMP-binding enzyme family.</text>
</comment>
<feature type="domain" description="Carrier" evidence="8">
    <location>
        <begin position="2765"/>
        <end position="2839"/>
    </location>
</feature>
<dbReference type="GO" id="GO:0017000">
    <property type="term" value="P:antibiotic biosynthetic process"/>
    <property type="evidence" value="ECO:0007669"/>
    <property type="project" value="UniProtKB-KW"/>
</dbReference>
<keyword evidence="6" id="KW-0045">Antibiotic biosynthesis</keyword>
<evidence type="ECO:0000259" key="8">
    <source>
        <dbReference type="PROSITE" id="PS50075"/>
    </source>
</evidence>
<dbReference type="Gene3D" id="3.30.559.30">
    <property type="entry name" value="Nonribosomal peptide synthetase, condensation domain"/>
    <property type="match status" value="4"/>
</dbReference>
<dbReference type="FunFam" id="3.40.50.12780:FF:000012">
    <property type="entry name" value="Non-ribosomal peptide synthetase"/>
    <property type="match status" value="2"/>
</dbReference>
<evidence type="ECO:0000313" key="10">
    <source>
        <dbReference type="Proteomes" id="UP000184476"/>
    </source>
</evidence>
<dbReference type="Pfam" id="PF13193">
    <property type="entry name" value="AMP-binding_C"/>
    <property type="match status" value="2"/>
</dbReference>
<dbReference type="Pfam" id="PF00668">
    <property type="entry name" value="Condensation"/>
    <property type="match status" value="4"/>
</dbReference>
<dbReference type="RefSeq" id="WP_073154274.1">
    <property type="nucleotide sequence ID" value="NZ_FQVL01000003.1"/>
</dbReference>
<dbReference type="SUPFAM" id="SSF56801">
    <property type="entry name" value="Acetyl-CoA synthetase-like"/>
    <property type="match status" value="3"/>
</dbReference>
<dbReference type="InterPro" id="IPR045851">
    <property type="entry name" value="AMP-bd_C_sf"/>
</dbReference>
<evidence type="ECO:0000256" key="5">
    <source>
        <dbReference type="ARBA" id="ARBA00022737"/>
    </source>
</evidence>
<dbReference type="SMART" id="SM00823">
    <property type="entry name" value="PKS_PP"/>
    <property type="match status" value="2"/>
</dbReference>
<keyword evidence="3" id="KW-0596">Phosphopantetheine</keyword>
<dbReference type="InterPro" id="IPR009081">
    <property type="entry name" value="PP-bd_ACP"/>
</dbReference>
<accession>A0A1M4WEK0</accession>
<dbReference type="GO" id="GO:0003824">
    <property type="term" value="F:catalytic activity"/>
    <property type="evidence" value="ECO:0007669"/>
    <property type="project" value="InterPro"/>
</dbReference>
<dbReference type="Gene3D" id="3.30.559.10">
    <property type="entry name" value="Chloramphenicol acetyltransferase-like domain"/>
    <property type="match status" value="3"/>
</dbReference>
<name>A0A1M4WEK0_9BACL</name>
<sequence>MEFSQHDQGISLMDQEYSEGGFARLLGKRMSDQPKHFAFHNMLIPIDFAQLANVQQGMEVEKIVLGAWIILMQSYNYSNDISVCYTDLTKDSRSKYKVRIPNVSTIPVLTNLQEMQSELMDDSYFNQQMIDHLVVYHHKKVDFLRMNEYSFYLSIQAEPDFQISFDYHPAQFDRSFIERMASHFVHILQQLIEKPNCSLHNIEIVTPHERNEIIYRFQKKREDISLEMTIDQLLEEQVQKTPHQLAVVYEHKQLTYDQLNKKANQLARMLRKAGVSEHQIVGLYLNRSIETIISLLAVLKLGAAYLPMDPNLPLERLHYMVNESGVHYILQHSILPIINTDQSKAIVIDQVEWEHLDDTNLNRKGHPHDLAYVIYTSGSTGGPKGVMIEHQGLTHLRANGARFQIDEQSRVLQFASIGFAVFAWEVYTSLFNGSTLYIASNEARLNLEYLVEWLNKHKITHAQLTPSVIKLLAKHSLPSLQTIVSSGERLTADIIEPLDPDITLMQSYGCSEISINLSVGKYDPRAKNNSIGHLLENRSAYIMNQNMQLQPIGIMGEICVGDVGLARGYLNQEALTMEKFIDHSDIPGGRLLKTGDFGRWLPDGRLEYVGRMDDQVQIRGIRVELGEVRTQILQASEITDCVVLAKEDQAGQVYLCAYIVGEGWDRHRLRKQLQTRLPEYMIPKFLIPLQQIPLNANRKVDRRALPEPDAIEWERESVSEPTNEWEKALQAIWEEVLETEPIGIDDHFFEQGGHSLKLTMLISRIYHHFQMKLSVQEVFDRLTIRQLATYLKTKEKVQVSALASTSENQQVYYPATSVQKRMFTAAQLTGIGCTYNTPLLFELRGRLDEKRLYDAIQHVVKRHESLRTSFHLIEGELMQKIHPHVEIKLAIVEGHNKTEAECLEALILPFDLAKAPLFRASLIRFAPDKHWLLFDFHHIVSDGTTVHILCNEISAFYNGKSIEIEPVAYKDVFLWQRQLIDSTEKMAQEQYWLNQFTGDLPVLNLPTDYPRPAMQIFEGQRIYWNISKDLTLKLKEMAQTHEVTLYMLLLAAYNLLLAKYTDQEDLVVGSLASGRSTLQAEKVVGMFVNTLALRNQPKKELTFEAFLTQVKERLLQAYQYADYSFEQLIEKLGYSFDPSRNPLFDTLFILQNTEETNFNLSEVTTSLIQHQWNHAMFDLVWSITGAEELTIALDFRTSLFQEASVKRMLQHFTHILEQIIARPKQALADFELVTKEEKQQILFGFNDTEKEFPKDQTIDQLFEKQVQKTPNQTAIVYQSHSLTYQELQQKVNQLARRLQQLRLQKGQTVGLMVDRSLELVIGLLAVMKAGGVYVPIDPEYPTERIQYLLHDSGSKYLLTKGTLPKEISYTGQVVHLDDDGWLEESIGNLPTINQPDDIAYVIYTSGSTGQPKGVMIQHHSVVNLTLIAETLQIDARSRVLQFASAGFDASIWEMIPTLVSGATLYVEDKEILSTKLLDYLNKNEISTVTLPPTVLGAWEPAALPKLKTVVSAGEACSLELATKWGKGRKFINAYGPTETTVCASLLEWNSSLGEVTIGQPIHNTKIYIVNHGGQLQPIGVPGELCVSGSGLAEGYLNQPALTAEKFVPNPFLDGEKMYKTGDMARWLPDGTIEYLGRIDDQVKIRGHRIELGEIEAKLAEYPTIIEAVVVPQFVHADELTLTAYIVAKEDWTVQELRTSLLTVLPKYMIPTYFVGLDALPLTPNGKVDKKSLPKPSSNIARTVRYQAPSNMLEEKLAYIWAEAFQLERVGIDDHFFDLGGHSLTAMKMIARIHRALSVEITLAQLFAHPTIRQLSTCIEQAKGDEWRPIESVPVQNEYPTTTVQKSLYAIYEESGTAYHVPSIWEIRGNIDVERLQASIQKVVDRHNALRTSFHFVDGECVQKVSSGIHVSLERLQVQDRDEAVCYVDIFVQPFDISKAPLMRCKLIQWATHQAILCFDFHHLIVDGISIDVLMKEISQIYQGEELEQPRIQFTDFAVWQQEQLTSAKMERQQQYWKEKLPDVQKSLDLPIDYPSNRNCQWSGAIHSFTLSGSLFERYQEWVKKQESTIYTTLLAVYYLMLTKYANREEIVIGCPVAGRSHMDVQEMVGMFVNTLPVCMKVNKDDRFHQFITKLRSEMLAAFEHSDCSVIDLLSQSGYRERLFDTVFVLQNSKTKLSISNCEIKAFPFQWHSSKFDLSWIVTEQKDKLLFEIEYCTDLFKEETISRMERHFLNLFQQVIENPTKSLREYFLVTEEEKEKLIVDFNQSELAYPDSCCIHELFEQRVKWQPDQIAVVYKEQPFTYHQLNQKANQLAHRLKEYGLQQEQLVGLMVDRSVEMIVGMIAVLKAGGAYLPLDPDYPVERIGYMLSDSGVSMLLTQESISIPDHYHGQVICVDEPSLDQLPRENLPCINKPNDLAYVIYTSGSTGKPKGVMIEHQGVCNLSMIARDLNLNEQSRVLQFASLSFDASVWEIYPTLIAGARLYIEDKESLTSNLEKILSKQKITTVTLTPTVLKVLSSSRLPHLITVVSAGEACPVELAREWGTGRRFINAYGPSEATVCVTYQECDQTMEQITIGRPIHNKEVFIMNQDEQLQPIGLPGELCVGGVGLARGYLNRPELTTEKFISNPFHPGRIYKTGDLARFLADGSIEYLGRMDEQVKIRGHRIEMGEIETVIRQYPAMKDSVVSLHTESNGQLSLVAYLVIDESWSVGALRSYLSKHLPDYMLPTYYLQVDEIPLTANGKLDKKRLPKPVGHRDAEHTFHAPVHAMEITIARVWEQILGIEKIGIHDNFFELGGDSIKAMQVMAKLQQENLHFRMKELRQSPTIAELIPHIKSEQLEMEQGIITGEVRLSPIQQYAISKGKEFWNVEMLLFHEEGWNEQSVRKTFDVLVRHHDAFRMEYVVDGERVIQHNRGLAGEFYTLEVFDLHGENDVRERMKEESARLHGQYGILETPLIRMGLFQTDEGDYLLTAVNHLVIDSVSLRVLMEDFQQGYKQAIEQQEIRLPKKTTSFQTWNEKIYEFANSNMLLKEIPYWKSVESSLEVVPSLPKDKAELPRRLFKDFDAIWFQLTKEETHTLLTKAHRKWGTEITEVLLAALVSTIRTWTTQNRVAVSLLGHGREDIIEGVDVTRTMGWFVTQYPVVFEQMTHSFEQTILHVKDSLRQIPNHGMGHMLLRYLTVADKKNGLSFAKEPEIHFNYHGLLKSYSEKTMPIGPEVSAVRDMVQSLIVRGIVIQEGRLTFSIHYHAKEFHRATIQHVADQYYENLRQIVAMCESSNRE</sequence>
<dbReference type="GO" id="GO:0008610">
    <property type="term" value="P:lipid biosynthetic process"/>
    <property type="evidence" value="ECO:0007669"/>
    <property type="project" value="UniProtKB-ARBA"/>
</dbReference>
<reference evidence="9 10" key="1">
    <citation type="submission" date="2016-11" db="EMBL/GenBank/DDBJ databases">
        <authorList>
            <person name="Jaros S."/>
            <person name="Januszkiewicz K."/>
            <person name="Wedrychowicz H."/>
        </authorList>
    </citation>
    <scope>NUCLEOTIDE SEQUENCE [LARGE SCALE GENOMIC DNA]</scope>
    <source>
        <strain evidence="9 10">DSM 44666</strain>
    </source>
</reference>
<evidence type="ECO:0000256" key="6">
    <source>
        <dbReference type="ARBA" id="ARBA00023194"/>
    </source>
</evidence>
<keyword evidence="7" id="KW-0175">Coiled coil</keyword>
<evidence type="ECO:0000256" key="2">
    <source>
        <dbReference type="ARBA" id="ARBA00006432"/>
    </source>
</evidence>
<dbReference type="Gene3D" id="3.30.300.30">
    <property type="match status" value="3"/>
</dbReference>
<dbReference type="GO" id="GO:0031177">
    <property type="term" value="F:phosphopantetheine binding"/>
    <property type="evidence" value="ECO:0007669"/>
    <property type="project" value="InterPro"/>
</dbReference>
<evidence type="ECO:0000256" key="3">
    <source>
        <dbReference type="ARBA" id="ARBA00022450"/>
    </source>
</evidence>
<dbReference type="PROSITE" id="PS00012">
    <property type="entry name" value="PHOSPHOPANTETHEINE"/>
    <property type="match status" value="1"/>
</dbReference>
<protein>
    <submittedName>
        <fullName evidence="9">Fengycin family lipopeptide synthetase D</fullName>
    </submittedName>
</protein>
<dbReference type="CDD" id="cd19531">
    <property type="entry name" value="LCL_NRPS-like"/>
    <property type="match status" value="2"/>
</dbReference>
<feature type="domain" description="Carrier" evidence="8">
    <location>
        <begin position="720"/>
        <end position="795"/>
    </location>
</feature>
<dbReference type="PANTHER" id="PTHR45527:SF1">
    <property type="entry name" value="FATTY ACID SYNTHASE"/>
    <property type="match status" value="1"/>
</dbReference>
<dbReference type="PROSITE" id="PS50075">
    <property type="entry name" value="CARRIER"/>
    <property type="match status" value="3"/>
</dbReference>
<dbReference type="FunFam" id="2.30.38.10:FF:000001">
    <property type="entry name" value="Non-ribosomal peptide synthetase PvdI"/>
    <property type="match status" value="2"/>
</dbReference>
<dbReference type="InterPro" id="IPR036736">
    <property type="entry name" value="ACP-like_sf"/>
</dbReference>
<dbReference type="InterPro" id="IPR025110">
    <property type="entry name" value="AMP-bd_C"/>
</dbReference>
<keyword evidence="10" id="KW-1185">Reference proteome</keyword>
<evidence type="ECO:0000313" key="9">
    <source>
        <dbReference type="EMBL" id="SHE79580.1"/>
    </source>
</evidence>
<dbReference type="Gene3D" id="1.10.1200.10">
    <property type="entry name" value="ACP-like"/>
    <property type="match status" value="3"/>
</dbReference>
<dbReference type="Gene3D" id="3.40.50.980">
    <property type="match status" value="6"/>
</dbReference>
<dbReference type="Gene3D" id="2.30.38.10">
    <property type="entry name" value="Luciferase, Domain 3"/>
    <property type="match status" value="3"/>
</dbReference>
<comment type="cofactor">
    <cofactor evidence="1">
        <name>pantetheine 4'-phosphate</name>
        <dbReference type="ChEBI" id="CHEBI:47942"/>
    </cofactor>
</comment>